<sequence length="116" mass="12923">MRMKRGLSNQSRTHGLGRWSTPSEFRLSGDTSQLLCRGTGGLELRVWDKVISGSCKILVFVAVEILLTFKMKLMVLNSADKIAQFLENIPQDNTDAIVSKAIELWHKHCGTPAHSV</sequence>
<name>A0ACB8FCK4_9SAUR</name>
<organism evidence="1 2">
    <name type="scientific">Sphaerodactylus townsendi</name>
    <dbReference type="NCBI Taxonomy" id="933632"/>
    <lineage>
        <taxon>Eukaryota</taxon>
        <taxon>Metazoa</taxon>
        <taxon>Chordata</taxon>
        <taxon>Craniata</taxon>
        <taxon>Vertebrata</taxon>
        <taxon>Euteleostomi</taxon>
        <taxon>Lepidosauria</taxon>
        <taxon>Squamata</taxon>
        <taxon>Bifurcata</taxon>
        <taxon>Gekkota</taxon>
        <taxon>Sphaerodactylidae</taxon>
        <taxon>Sphaerodactylus</taxon>
    </lineage>
</organism>
<accession>A0ACB8FCK4</accession>
<keyword evidence="2" id="KW-1185">Reference proteome</keyword>
<dbReference type="Proteomes" id="UP000827872">
    <property type="component" value="Linkage Group LG09"/>
</dbReference>
<evidence type="ECO:0000313" key="2">
    <source>
        <dbReference type="Proteomes" id="UP000827872"/>
    </source>
</evidence>
<evidence type="ECO:0000313" key="1">
    <source>
        <dbReference type="EMBL" id="KAH8003005.1"/>
    </source>
</evidence>
<comment type="caution">
    <text evidence="1">The sequence shown here is derived from an EMBL/GenBank/DDBJ whole genome shotgun (WGS) entry which is preliminary data.</text>
</comment>
<proteinExistence type="predicted"/>
<dbReference type="EMBL" id="CM037622">
    <property type="protein sequence ID" value="KAH8003005.1"/>
    <property type="molecule type" value="Genomic_DNA"/>
</dbReference>
<gene>
    <name evidence="1" type="primary">TBC1D7_2</name>
    <name evidence="1" type="ORF">K3G42_008264</name>
</gene>
<reference evidence="1" key="1">
    <citation type="submission" date="2021-08" db="EMBL/GenBank/DDBJ databases">
        <title>The first chromosome-level gecko genome reveals the dynamic sex chromosomes of Neotropical dwarf geckos (Sphaerodactylidae: Sphaerodactylus).</title>
        <authorList>
            <person name="Pinto B.J."/>
            <person name="Keating S.E."/>
            <person name="Gamble T."/>
        </authorList>
    </citation>
    <scope>NUCLEOTIDE SEQUENCE</scope>
    <source>
        <strain evidence="1">TG3544</strain>
    </source>
</reference>
<protein>
    <submittedName>
        <fullName evidence="1">TBC1 domain member 7</fullName>
    </submittedName>
</protein>